<dbReference type="InterPro" id="IPR011009">
    <property type="entry name" value="Kinase-like_dom_sf"/>
</dbReference>
<keyword evidence="3" id="KW-0418">Kinase</keyword>
<comment type="caution">
    <text evidence="3">The sequence shown here is derived from an EMBL/GenBank/DDBJ whole genome shotgun (WGS) entry which is preliminary data.</text>
</comment>
<dbReference type="OrthoDB" id="5782056at2"/>
<keyword evidence="1" id="KW-0472">Membrane</keyword>
<keyword evidence="3" id="KW-0808">Transferase</keyword>
<dbReference type="InterPro" id="IPR000719">
    <property type="entry name" value="Prot_kinase_dom"/>
</dbReference>
<feature type="domain" description="Protein kinase" evidence="2">
    <location>
        <begin position="25"/>
        <end position="317"/>
    </location>
</feature>
<proteinExistence type="predicted"/>
<dbReference type="SMART" id="SM00220">
    <property type="entry name" value="S_TKc"/>
    <property type="match status" value="1"/>
</dbReference>
<dbReference type="AlphaFoldDB" id="A0A1A7BW47"/>
<keyword evidence="1" id="KW-0812">Transmembrane</keyword>
<dbReference type="SUPFAM" id="SSF56112">
    <property type="entry name" value="Protein kinase-like (PK-like)"/>
    <property type="match status" value="1"/>
</dbReference>
<dbReference type="Proteomes" id="UP000092713">
    <property type="component" value="Unassembled WGS sequence"/>
</dbReference>
<sequence>MKGSKLAKKAAGQGDTIWLDGARSLVLGKLIKSGGAGSVYLLPGSPAQVAKLYHPHLDSNTSRRKIDAMLALTPDLPDRLENGRRYVQIAWPQASVHDKQGGFLGFVMPLLDMAHTAELEEVLLERQARAAGLPVGLGPKVTLAANLAGVLAALHQQRHYVVDLKPVNLRFYRDTLTIAMLDCDGFSIQGQGERYRAEQFTADYLAPEFQHKGMRAGAEPAQDRFALAVVIFQLLNFGIHPYSGQPAGRQVPTDIPARIRDGYYAYGVQRHKAIAPNVTSGHALMPAELRAFFDRAFTSNNPDRPSASDWAELLRALALRGGAPGASRIVVCKRNAEHQHFAGFGCAACAREQAIAAAATAAQKAQKQLQAQAPRAQAARRTAVAQAQGAPGALGLSKNSWAVIMTLLFFFLIGMVLYVAEPTPRASMTTGPAQSNNKAARDVLEWRDRGKTVTLPSDARASLRALDRAVAEQRGADMQQGLQLLHGTQQENGRSDPSLARLRRTMMEMSVWAPAMKKGEADKFRDQLIAQPRDFMVASALGRMHLSAGEPLAAAQYFEQAIWAQPTDGVAYLGLAATAMRGNDSEQAARLAALGLLTAQRYPDTNEPDDGAKRIERAVMMLAMSMPPQARKDWQAVMGNARALAQRLASLPPLADRPASVAPDSLRAIAHNDSGAVQPASETRLTIVFNPAGVPQHISSSPAAPTQLNQAWLEQAKKWRYVPSISNGRLQPSSVEVLARYRDGNSSFSVVPAPVPAAASAP</sequence>
<dbReference type="GO" id="GO:0005524">
    <property type="term" value="F:ATP binding"/>
    <property type="evidence" value="ECO:0007669"/>
    <property type="project" value="InterPro"/>
</dbReference>
<dbReference type="Gene3D" id="1.10.510.10">
    <property type="entry name" value="Transferase(Phosphotransferase) domain 1"/>
    <property type="match status" value="1"/>
</dbReference>
<dbReference type="Gene3D" id="1.25.40.10">
    <property type="entry name" value="Tetratricopeptide repeat domain"/>
    <property type="match status" value="1"/>
</dbReference>
<evidence type="ECO:0000256" key="1">
    <source>
        <dbReference type="SAM" id="Phobius"/>
    </source>
</evidence>
<evidence type="ECO:0000259" key="2">
    <source>
        <dbReference type="PROSITE" id="PS50011"/>
    </source>
</evidence>
<keyword evidence="4" id="KW-1185">Reference proteome</keyword>
<dbReference type="SUPFAM" id="SSF48452">
    <property type="entry name" value="TPR-like"/>
    <property type="match status" value="1"/>
</dbReference>
<dbReference type="PATRIC" id="fig|1747903.4.peg.1330"/>
<protein>
    <submittedName>
        <fullName evidence="3">Protein kinase domain-containing protein</fullName>
    </submittedName>
</protein>
<accession>A0A1A7BW47</accession>
<dbReference type="GO" id="GO:0004672">
    <property type="term" value="F:protein kinase activity"/>
    <property type="evidence" value="ECO:0007669"/>
    <property type="project" value="InterPro"/>
</dbReference>
<gene>
    <name evidence="3" type="ORF">ASR47_100473</name>
</gene>
<dbReference type="PROSITE" id="PS50011">
    <property type="entry name" value="PROTEIN_KINASE_DOM"/>
    <property type="match status" value="1"/>
</dbReference>
<dbReference type="EMBL" id="LOCQ01000059">
    <property type="protein sequence ID" value="OBV37801.1"/>
    <property type="molecule type" value="Genomic_DNA"/>
</dbReference>
<dbReference type="RefSeq" id="WP_065309349.1">
    <property type="nucleotide sequence ID" value="NZ_LOCQ01000059.1"/>
</dbReference>
<evidence type="ECO:0000313" key="3">
    <source>
        <dbReference type="EMBL" id="OBV37801.1"/>
    </source>
</evidence>
<reference evidence="3 4" key="1">
    <citation type="submission" date="2016-04" db="EMBL/GenBank/DDBJ databases">
        <title>Draft genome sequence of Janthinobacterium psychrotolerans sp. nov., isolated from freshwater sediments in Denmark.</title>
        <authorList>
            <person name="Gong X."/>
            <person name="Skrivergaard S."/>
            <person name="Korsgaard B.S."/>
            <person name="Schreiber L."/>
            <person name="Marshall I.P."/>
            <person name="Finster K."/>
            <person name="Schramm A."/>
        </authorList>
    </citation>
    <scope>NUCLEOTIDE SEQUENCE [LARGE SCALE GENOMIC DNA]</scope>
    <source>
        <strain evidence="3 4">S3-2</strain>
    </source>
</reference>
<dbReference type="STRING" id="1747903.ASR47_100473"/>
<name>A0A1A7BW47_9BURK</name>
<feature type="transmembrane region" description="Helical" evidence="1">
    <location>
        <begin position="401"/>
        <end position="420"/>
    </location>
</feature>
<organism evidence="3 4">
    <name type="scientific">Janthinobacterium psychrotolerans</name>
    <dbReference type="NCBI Taxonomy" id="1747903"/>
    <lineage>
        <taxon>Bacteria</taxon>
        <taxon>Pseudomonadati</taxon>
        <taxon>Pseudomonadota</taxon>
        <taxon>Betaproteobacteria</taxon>
        <taxon>Burkholderiales</taxon>
        <taxon>Oxalobacteraceae</taxon>
        <taxon>Janthinobacterium</taxon>
    </lineage>
</organism>
<evidence type="ECO:0000313" key="4">
    <source>
        <dbReference type="Proteomes" id="UP000092713"/>
    </source>
</evidence>
<keyword evidence="1" id="KW-1133">Transmembrane helix</keyword>
<dbReference type="InterPro" id="IPR011990">
    <property type="entry name" value="TPR-like_helical_dom_sf"/>
</dbReference>